<keyword evidence="1" id="KW-0472">Membrane</keyword>
<dbReference type="AlphaFoldDB" id="A0A1H9Y7U4"/>
<sequence length="158" mass="18089">MDVVPFLVVSLLCLAAVLIAFGIWKRKRINHKIYVLALLLFILAFGSTYIPHQVVTIDPANVSIIKVFDGNSGQEVVISDHTDIGHIITNLNEQTFQKGKPSFGYMGYRFRTTIYDRKGNEVKTFIINSHDRIRYKGFFYTADGSIDYDYMENVVEKE</sequence>
<reference evidence="2 3" key="1">
    <citation type="submission" date="2016-10" db="EMBL/GenBank/DDBJ databases">
        <authorList>
            <person name="de Groot N.N."/>
        </authorList>
    </citation>
    <scope>NUCLEOTIDE SEQUENCE [LARGE SCALE GENOMIC DNA]</scope>
    <source>
        <strain evidence="2 3">IBRC-M 10780</strain>
    </source>
</reference>
<organism evidence="2 3">
    <name type="scientific">Oceanobacillus limi</name>
    <dbReference type="NCBI Taxonomy" id="930131"/>
    <lineage>
        <taxon>Bacteria</taxon>
        <taxon>Bacillati</taxon>
        <taxon>Bacillota</taxon>
        <taxon>Bacilli</taxon>
        <taxon>Bacillales</taxon>
        <taxon>Bacillaceae</taxon>
        <taxon>Oceanobacillus</taxon>
    </lineage>
</organism>
<dbReference type="STRING" id="930131.SAMN05216389_101242"/>
<evidence type="ECO:0000313" key="3">
    <source>
        <dbReference type="Proteomes" id="UP000198618"/>
    </source>
</evidence>
<feature type="transmembrane region" description="Helical" evidence="1">
    <location>
        <begin position="6"/>
        <end position="24"/>
    </location>
</feature>
<accession>A0A1H9Y7U4</accession>
<gene>
    <name evidence="2" type="ORF">SAMN05216389_101242</name>
</gene>
<name>A0A1H9Y7U4_9BACI</name>
<dbReference type="Proteomes" id="UP000198618">
    <property type="component" value="Unassembled WGS sequence"/>
</dbReference>
<protein>
    <submittedName>
        <fullName evidence="2">Uncharacterized protein</fullName>
    </submittedName>
</protein>
<evidence type="ECO:0000256" key="1">
    <source>
        <dbReference type="SAM" id="Phobius"/>
    </source>
</evidence>
<evidence type="ECO:0000313" key="2">
    <source>
        <dbReference type="EMBL" id="SES64845.1"/>
    </source>
</evidence>
<keyword evidence="1" id="KW-1133">Transmembrane helix</keyword>
<feature type="transmembrane region" description="Helical" evidence="1">
    <location>
        <begin position="33"/>
        <end position="50"/>
    </location>
</feature>
<keyword evidence="1" id="KW-0812">Transmembrane</keyword>
<dbReference type="EMBL" id="FOHE01000001">
    <property type="protein sequence ID" value="SES64845.1"/>
    <property type="molecule type" value="Genomic_DNA"/>
</dbReference>
<keyword evidence="3" id="KW-1185">Reference proteome</keyword>
<proteinExistence type="predicted"/>